<evidence type="ECO:0000259" key="6">
    <source>
        <dbReference type="PROSITE" id="PS50089"/>
    </source>
</evidence>
<dbReference type="InterPro" id="IPR008974">
    <property type="entry name" value="TRAF-like"/>
</dbReference>
<dbReference type="SUPFAM" id="SSF49599">
    <property type="entry name" value="TRAF domain-like"/>
    <property type="match status" value="1"/>
</dbReference>
<dbReference type="InterPro" id="IPR013083">
    <property type="entry name" value="Znf_RING/FYVE/PHD"/>
</dbReference>
<evidence type="ECO:0000256" key="2">
    <source>
        <dbReference type="ARBA" id="ARBA00022723"/>
    </source>
</evidence>
<dbReference type="InterPro" id="IPR052088">
    <property type="entry name" value="E3_ubiquitin-ligase_SINA"/>
</dbReference>
<proteinExistence type="inferred from homology"/>
<dbReference type="Pfam" id="PF21362">
    <property type="entry name" value="Sina_RING"/>
    <property type="match status" value="1"/>
</dbReference>
<evidence type="ECO:0000256" key="1">
    <source>
        <dbReference type="ARBA" id="ARBA00009119"/>
    </source>
</evidence>
<dbReference type="InterPro" id="IPR018121">
    <property type="entry name" value="7-in-absentia-prot_TRAF-dom"/>
</dbReference>
<dbReference type="Gene3D" id="2.60.210.10">
    <property type="entry name" value="Apoptosis, Tumor Necrosis Factor Receptor Associated Protein 2, Chain A"/>
    <property type="match status" value="1"/>
</dbReference>
<dbReference type="EMBL" id="FN596755">
    <property type="protein sequence ID" value="CBI40557.3"/>
    <property type="molecule type" value="Genomic_DNA"/>
</dbReference>
<dbReference type="SUPFAM" id="SSF57850">
    <property type="entry name" value="RING/U-box"/>
    <property type="match status" value="1"/>
</dbReference>
<evidence type="ECO:0000256" key="5">
    <source>
        <dbReference type="PROSITE-ProRule" id="PRU00175"/>
    </source>
</evidence>
<evidence type="ECO:0000256" key="4">
    <source>
        <dbReference type="ARBA" id="ARBA00022833"/>
    </source>
</evidence>
<dbReference type="HOGENOM" id="CLU_028215_1_1_1"/>
<dbReference type="InterPro" id="IPR049548">
    <property type="entry name" value="Sina-like_RING"/>
</dbReference>
<dbReference type="Pfam" id="PF03145">
    <property type="entry name" value="Sina_TRAF"/>
    <property type="match status" value="1"/>
</dbReference>
<dbReference type="CDD" id="cd16571">
    <property type="entry name" value="RING-HC_SIAHs"/>
    <property type="match status" value="1"/>
</dbReference>
<dbReference type="Gene3D" id="3.30.40.10">
    <property type="entry name" value="Zinc/RING finger domain, C3HC4 (zinc finger)"/>
    <property type="match status" value="1"/>
</dbReference>
<dbReference type="GO" id="GO:0008270">
    <property type="term" value="F:zinc ion binding"/>
    <property type="evidence" value="ECO:0007669"/>
    <property type="project" value="UniProtKB-KW"/>
</dbReference>
<dbReference type="Proteomes" id="UP000009183">
    <property type="component" value="Chromosome 15"/>
</dbReference>
<feature type="domain" description="RING-type" evidence="6">
    <location>
        <begin position="48"/>
        <end position="84"/>
    </location>
</feature>
<comment type="similarity">
    <text evidence="1">Belongs to the SINA (Seven in absentia) family.</text>
</comment>
<dbReference type="FunFam" id="2.60.210.10:FF:000027">
    <property type="entry name" value="Pectinesterase"/>
    <property type="match status" value="1"/>
</dbReference>
<dbReference type="AlphaFoldDB" id="D7UCU2"/>
<keyword evidence="4" id="KW-0862">Zinc</keyword>
<dbReference type="GO" id="GO:0005737">
    <property type="term" value="C:cytoplasm"/>
    <property type="evidence" value="ECO:0000318"/>
    <property type="project" value="GO_Central"/>
</dbReference>
<gene>
    <name evidence="7" type="ordered locus">VIT_15s0046g00380</name>
</gene>
<protein>
    <recommendedName>
        <fullName evidence="6">RING-type domain-containing protein</fullName>
    </recommendedName>
</protein>
<sequence>MESGESSECVASSGCHHHHRSSLRHHQNGVVSGVLRRSLTMVLELLKCSVCFDFMYSPIYHCHNGHTLCSSCKARVLNKCPSCRQQLGNIRCLALEKMAKSLELHCYHALWLQFKCRFLIADVNEEETCTWMVKIINCYGKYFCVHAEAFFQASTPICVVFLSLTGNHAEACNYSCSLEIGGNGRKLTFEGIPRSIRESERSLESADSLIVLGSMVHSLGGETREPKLEITCRIRKSQIPMCACVDKTG</sequence>
<accession>D7UCU2</accession>
<keyword evidence="3 5" id="KW-0863">Zinc-finger</keyword>
<dbReference type="eggNOG" id="KOG3002">
    <property type="taxonomic scope" value="Eukaryota"/>
</dbReference>
<dbReference type="PROSITE" id="PS50089">
    <property type="entry name" value="ZF_RING_2"/>
    <property type="match status" value="1"/>
</dbReference>
<dbReference type="PANTHER" id="PTHR10315:SF80">
    <property type="entry name" value="E3 UBIQUITIN-PROTEIN LIGASE SINAT3"/>
    <property type="match status" value="1"/>
</dbReference>
<organism evidence="7 8">
    <name type="scientific">Vitis vinifera</name>
    <name type="common">Grape</name>
    <dbReference type="NCBI Taxonomy" id="29760"/>
    <lineage>
        <taxon>Eukaryota</taxon>
        <taxon>Viridiplantae</taxon>
        <taxon>Streptophyta</taxon>
        <taxon>Embryophyta</taxon>
        <taxon>Tracheophyta</taxon>
        <taxon>Spermatophyta</taxon>
        <taxon>Magnoliopsida</taxon>
        <taxon>eudicotyledons</taxon>
        <taxon>Gunneridae</taxon>
        <taxon>Pentapetalae</taxon>
        <taxon>rosids</taxon>
        <taxon>Vitales</taxon>
        <taxon>Vitaceae</taxon>
        <taxon>Viteae</taxon>
        <taxon>Vitis</taxon>
    </lineage>
</organism>
<evidence type="ECO:0000256" key="3">
    <source>
        <dbReference type="ARBA" id="ARBA00022771"/>
    </source>
</evidence>
<reference evidence="8" key="1">
    <citation type="journal article" date="2007" name="Nature">
        <title>The grapevine genome sequence suggests ancestral hexaploidization in major angiosperm phyla.</title>
        <authorList>
            <consortium name="The French-Italian Public Consortium for Grapevine Genome Characterization."/>
            <person name="Jaillon O."/>
            <person name="Aury J.-M."/>
            <person name="Noel B."/>
            <person name="Policriti A."/>
            <person name="Clepet C."/>
            <person name="Casagrande A."/>
            <person name="Choisne N."/>
            <person name="Aubourg S."/>
            <person name="Vitulo N."/>
            <person name="Jubin C."/>
            <person name="Vezzi A."/>
            <person name="Legeai F."/>
            <person name="Hugueney P."/>
            <person name="Dasilva C."/>
            <person name="Horner D."/>
            <person name="Mica E."/>
            <person name="Jublot D."/>
            <person name="Poulain J."/>
            <person name="Bruyere C."/>
            <person name="Billault A."/>
            <person name="Segurens B."/>
            <person name="Gouyvenoux M."/>
            <person name="Ugarte E."/>
            <person name="Cattonaro F."/>
            <person name="Anthouard V."/>
            <person name="Vico V."/>
            <person name="Del Fabbro C."/>
            <person name="Alaux M."/>
            <person name="Di Gaspero G."/>
            <person name="Dumas V."/>
            <person name="Felice N."/>
            <person name="Paillard S."/>
            <person name="Juman I."/>
            <person name="Moroldo M."/>
            <person name="Scalabrin S."/>
            <person name="Canaguier A."/>
            <person name="Le Clainche I."/>
            <person name="Malacrida G."/>
            <person name="Durand E."/>
            <person name="Pesole G."/>
            <person name="Laucou V."/>
            <person name="Chatelet P."/>
            <person name="Merdinoglu D."/>
            <person name="Delledonne M."/>
            <person name="Pezzotti M."/>
            <person name="Lecharny A."/>
            <person name="Scarpelli C."/>
            <person name="Artiguenave F."/>
            <person name="Pe M.E."/>
            <person name="Valle G."/>
            <person name="Morgante M."/>
            <person name="Caboche M."/>
            <person name="Adam-Blondon A.-F."/>
            <person name="Weissenbach J."/>
            <person name="Quetier F."/>
            <person name="Wincker P."/>
        </authorList>
    </citation>
    <scope>NUCLEOTIDE SEQUENCE [LARGE SCALE GENOMIC DNA]</scope>
    <source>
        <strain evidence="8">cv. Pinot noir / PN40024</strain>
    </source>
</reference>
<dbReference type="GO" id="GO:0006511">
    <property type="term" value="P:ubiquitin-dependent protein catabolic process"/>
    <property type="evidence" value="ECO:0007669"/>
    <property type="project" value="InterPro"/>
</dbReference>
<dbReference type="PaxDb" id="29760-VIT_15s0046g00380.t01"/>
<dbReference type="GO" id="GO:0061630">
    <property type="term" value="F:ubiquitin protein ligase activity"/>
    <property type="evidence" value="ECO:0000318"/>
    <property type="project" value="GO_Central"/>
</dbReference>
<dbReference type="PANTHER" id="PTHR10315">
    <property type="entry name" value="E3 UBIQUITIN PROTEIN LIGASE SIAH"/>
    <property type="match status" value="1"/>
</dbReference>
<dbReference type="InParanoid" id="D7UCU2"/>
<keyword evidence="8" id="KW-1185">Reference proteome</keyword>
<dbReference type="InterPro" id="IPR001841">
    <property type="entry name" value="Znf_RING"/>
</dbReference>
<keyword evidence="2" id="KW-0479">Metal-binding</keyword>
<name>D7UCU2_VITVI</name>
<evidence type="ECO:0000313" key="7">
    <source>
        <dbReference type="EMBL" id="CBI40557.3"/>
    </source>
</evidence>
<evidence type="ECO:0000313" key="8">
    <source>
        <dbReference type="Proteomes" id="UP000009183"/>
    </source>
</evidence>